<comment type="caution">
    <text evidence="1">The sequence shown here is derived from an EMBL/GenBank/DDBJ whole genome shotgun (WGS) entry which is preliminary data.</text>
</comment>
<evidence type="ECO:0000313" key="1">
    <source>
        <dbReference type="EMBL" id="GAA5065601.1"/>
    </source>
</evidence>
<sequence>MGTVSAIDGNRLLALDAATGTRRWDAFIEEDTLIPTVTDRRAYVGATHGIVGFDIARQPRLGNDRHEHPTRS</sequence>
<dbReference type="EMBL" id="BAABKX010000030">
    <property type="protein sequence ID" value="GAA5065601.1"/>
    <property type="molecule type" value="Genomic_DNA"/>
</dbReference>
<dbReference type="Proteomes" id="UP001501729">
    <property type="component" value="Unassembled WGS sequence"/>
</dbReference>
<proteinExistence type="predicted"/>
<dbReference type="InterPro" id="IPR011047">
    <property type="entry name" value="Quinoprotein_ADH-like_sf"/>
</dbReference>
<evidence type="ECO:0000313" key="2">
    <source>
        <dbReference type="Proteomes" id="UP001501729"/>
    </source>
</evidence>
<reference evidence="1 2" key="1">
    <citation type="journal article" date="2019" name="Int. J. Syst. Evol. Microbiol.">
        <title>The Global Catalogue of Microorganisms (GCM) 10K type strain sequencing project: providing services to taxonomists for standard genome sequencing and annotation.</title>
        <authorList>
            <consortium name="The Broad Institute Genomics Platform"/>
            <consortium name="The Broad Institute Genome Sequencing Center for Infectious Disease"/>
            <person name="Wu L."/>
            <person name="Ma J."/>
        </authorList>
    </citation>
    <scope>NUCLEOTIDE SEQUENCE [LARGE SCALE GENOMIC DNA]</scope>
    <source>
        <strain evidence="1 2">JCM 17504</strain>
    </source>
</reference>
<evidence type="ECO:0008006" key="3">
    <source>
        <dbReference type="Google" id="ProtNLM"/>
    </source>
</evidence>
<name>A0AAV3URJ4_9EURY</name>
<organism evidence="1 2">
    <name type="scientific">Haladaptatus pallidirubidus</name>
    <dbReference type="NCBI Taxonomy" id="1008152"/>
    <lineage>
        <taxon>Archaea</taxon>
        <taxon>Methanobacteriati</taxon>
        <taxon>Methanobacteriota</taxon>
        <taxon>Stenosarchaea group</taxon>
        <taxon>Halobacteria</taxon>
        <taxon>Halobacteriales</taxon>
        <taxon>Haladaptataceae</taxon>
        <taxon>Haladaptatus</taxon>
    </lineage>
</organism>
<dbReference type="Gene3D" id="2.130.10.10">
    <property type="entry name" value="YVTN repeat-like/Quinoprotein amine dehydrogenase"/>
    <property type="match status" value="1"/>
</dbReference>
<protein>
    <recommendedName>
        <fullName evidence="3">PQQ-like domain-containing protein</fullName>
    </recommendedName>
</protein>
<dbReference type="InterPro" id="IPR015943">
    <property type="entry name" value="WD40/YVTN_repeat-like_dom_sf"/>
</dbReference>
<accession>A0AAV3URJ4</accession>
<keyword evidence="2" id="KW-1185">Reference proteome</keyword>
<dbReference type="AlphaFoldDB" id="A0AAV3URJ4"/>
<gene>
    <name evidence="1" type="ORF">GCM10025751_56720</name>
</gene>
<dbReference type="SUPFAM" id="SSF50998">
    <property type="entry name" value="Quinoprotein alcohol dehydrogenase-like"/>
    <property type="match status" value="1"/>
</dbReference>